<feature type="region of interest" description="Disordered" evidence="1">
    <location>
        <begin position="280"/>
        <end position="340"/>
    </location>
</feature>
<reference evidence="2" key="1">
    <citation type="submission" date="2022-10" db="EMBL/GenBank/DDBJ databases">
        <authorList>
            <person name="Chen Y."/>
            <person name="Dougan E. K."/>
            <person name="Chan C."/>
            <person name="Rhodes N."/>
            <person name="Thang M."/>
        </authorList>
    </citation>
    <scope>NUCLEOTIDE SEQUENCE</scope>
</reference>
<sequence>MSVGNLPSIHLVPPSKGGGLRHLGICGDGRGSPGSTVAPTADDSPLSPGFGSQSPTPRSRRPSVDLRELEPKESPGDVSSVSTDFEDQTLHDALQESLDSMTGACSRLRGDDMVSVIEEGEMTVLAFAPPARFEEQEIVKSFRRSELLAAEILTMGEPEQVNSRPELYSDRLCEVQQQLIDKDMEIHSLRRQLHDARHAAAASQAKLCRVQATLKVRDEMIKAKNQDISEMHLELHSAAREVAMARRHHERPQSDNLAELDFLRRQCKLLEEMNQQLRRDQWQAASASSASSGPDPIEEMPSEPIASRAPEKAEKEPEVNSGPLPSISRAAAKATMATRP</sequence>
<accession>A0A9P1DRC0</accession>
<gene>
    <name evidence="2" type="ORF">C1SCF055_LOCUS39850</name>
</gene>
<evidence type="ECO:0000313" key="4">
    <source>
        <dbReference type="Proteomes" id="UP001152797"/>
    </source>
</evidence>
<evidence type="ECO:0000256" key="1">
    <source>
        <dbReference type="SAM" id="MobiDB-lite"/>
    </source>
</evidence>
<evidence type="ECO:0000313" key="2">
    <source>
        <dbReference type="EMBL" id="CAI4014994.1"/>
    </source>
</evidence>
<dbReference type="OrthoDB" id="425867at2759"/>
<feature type="compositionally biased region" description="Basic and acidic residues" evidence="1">
    <location>
        <begin position="62"/>
        <end position="75"/>
    </location>
</feature>
<feature type="region of interest" description="Disordered" evidence="1">
    <location>
        <begin position="1"/>
        <end position="83"/>
    </location>
</feature>
<protein>
    <submittedName>
        <fullName evidence="2">Uncharacterized protein</fullName>
    </submittedName>
</protein>
<evidence type="ECO:0000313" key="3">
    <source>
        <dbReference type="EMBL" id="CAL1168369.1"/>
    </source>
</evidence>
<feature type="compositionally biased region" description="Basic and acidic residues" evidence="1">
    <location>
        <begin position="309"/>
        <end position="318"/>
    </location>
</feature>
<feature type="compositionally biased region" description="Gly residues" evidence="1">
    <location>
        <begin position="16"/>
        <end position="32"/>
    </location>
</feature>
<comment type="caution">
    <text evidence="2">The sequence shown here is derived from an EMBL/GenBank/DDBJ whole genome shotgun (WGS) entry which is preliminary data.</text>
</comment>
<name>A0A9P1DRC0_9DINO</name>
<reference evidence="3" key="2">
    <citation type="submission" date="2024-04" db="EMBL/GenBank/DDBJ databases">
        <authorList>
            <person name="Chen Y."/>
            <person name="Shah S."/>
            <person name="Dougan E. K."/>
            <person name="Thang M."/>
            <person name="Chan C."/>
        </authorList>
    </citation>
    <scope>NUCLEOTIDE SEQUENCE [LARGE SCALE GENOMIC DNA]</scope>
</reference>
<proteinExistence type="predicted"/>
<keyword evidence="4" id="KW-1185">Reference proteome</keyword>
<organism evidence="2">
    <name type="scientific">Cladocopium goreaui</name>
    <dbReference type="NCBI Taxonomy" id="2562237"/>
    <lineage>
        <taxon>Eukaryota</taxon>
        <taxon>Sar</taxon>
        <taxon>Alveolata</taxon>
        <taxon>Dinophyceae</taxon>
        <taxon>Suessiales</taxon>
        <taxon>Symbiodiniaceae</taxon>
        <taxon>Cladocopium</taxon>
    </lineage>
</organism>
<dbReference type="EMBL" id="CAMXCT010006511">
    <property type="protein sequence ID" value="CAI4014994.1"/>
    <property type="molecule type" value="Genomic_DNA"/>
</dbReference>
<dbReference type="AlphaFoldDB" id="A0A9P1DRC0"/>
<dbReference type="EMBL" id="CAMXCT020006511">
    <property type="protein sequence ID" value="CAL1168369.1"/>
    <property type="molecule type" value="Genomic_DNA"/>
</dbReference>
<dbReference type="Proteomes" id="UP001152797">
    <property type="component" value="Unassembled WGS sequence"/>
</dbReference>
<dbReference type="EMBL" id="CAMXCT030006511">
    <property type="protein sequence ID" value="CAL4802306.1"/>
    <property type="molecule type" value="Genomic_DNA"/>
</dbReference>